<dbReference type="InterPro" id="IPR059179">
    <property type="entry name" value="MLKL-like_MCAfunc"/>
</dbReference>
<dbReference type="InterPro" id="IPR036537">
    <property type="entry name" value="Adaptor_Cbl_N_dom_sf"/>
</dbReference>
<sequence>MSLEESTSRAEALCTQRAEIPGMNSFQPIAVSAVEVCRAATAANLVGSHTARIEKLAAHVVDETEKVINGLEMAPLPPSEDTVRILDRVEIKLDGIRRAIEHMFMPSKKGTLFKNHSFDREIRPLKKELKALVDGFLKGTHTAKGISRTQLTRLTIRAASAICEAPALNFLKPVVGIAEIIAETAQTVKSNRSAALQLAVYSSVVTRSIVERAATLGMDGSPADSEALVAIKSVLENIQLYLTGLQKPHPFMRHRVTSWISAN</sequence>
<accession>A0A8H6Z8N8</accession>
<reference evidence="1" key="1">
    <citation type="submission" date="2020-05" db="EMBL/GenBank/DDBJ databases">
        <title>Mycena genomes resolve the evolution of fungal bioluminescence.</title>
        <authorList>
            <person name="Tsai I.J."/>
        </authorList>
    </citation>
    <scope>NUCLEOTIDE SEQUENCE</scope>
    <source>
        <strain evidence="1">160909Yilan</strain>
    </source>
</reference>
<dbReference type="Gene3D" id="1.20.930.20">
    <property type="entry name" value="Adaptor protein Cbl, N-terminal domain"/>
    <property type="match status" value="1"/>
</dbReference>
<dbReference type="CDD" id="cd21037">
    <property type="entry name" value="MLKL_NTD"/>
    <property type="match status" value="1"/>
</dbReference>
<dbReference type="EMBL" id="JACAZH010000002">
    <property type="protein sequence ID" value="KAF7374583.1"/>
    <property type="molecule type" value="Genomic_DNA"/>
</dbReference>
<protein>
    <submittedName>
        <fullName evidence="1">Uncharacterized protein</fullName>
    </submittedName>
</protein>
<dbReference type="OrthoDB" id="3042248at2759"/>
<organism evidence="1 2">
    <name type="scientific">Mycena sanguinolenta</name>
    <dbReference type="NCBI Taxonomy" id="230812"/>
    <lineage>
        <taxon>Eukaryota</taxon>
        <taxon>Fungi</taxon>
        <taxon>Dikarya</taxon>
        <taxon>Basidiomycota</taxon>
        <taxon>Agaricomycotina</taxon>
        <taxon>Agaricomycetes</taxon>
        <taxon>Agaricomycetidae</taxon>
        <taxon>Agaricales</taxon>
        <taxon>Marasmiineae</taxon>
        <taxon>Mycenaceae</taxon>
        <taxon>Mycena</taxon>
    </lineage>
</organism>
<evidence type="ECO:0000313" key="2">
    <source>
        <dbReference type="Proteomes" id="UP000623467"/>
    </source>
</evidence>
<dbReference type="AlphaFoldDB" id="A0A8H6Z8N8"/>
<dbReference type="Proteomes" id="UP000623467">
    <property type="component" value="Unassembled WGS sequence"/>
</dbReference>
<keyword evidence="2" id="KW-1185">Reference proteome</keyword>
<evidence type="ECO:0000313" key="1">
    <source>
        <dbReference type="EMBL" id="KAF7374583.1"/>
    </source>
</evidence>
<proteinExistence type="predicted"/>
<comment type="caution">
    <text evidence="1">The sequence shown here is derived from an EMBL/GenBank/DDBJ whole genome shotgun (WGS) entry which is preliminary data.</text>
</comment>
<dbReference type="GO" id="GO:0007166">
    <property type="term" value="P:cell surface receptor signaling pathway"/>
    <property type="evidence" value="ECO:0007669"/>
    <property type="project" value="InterPro"/>
</dbReference>
<name>A0A8H6Z8N8_9AGAR</name>
<gene>
    <name evidence="1" type="ORF">MSAN_00342900</name>
</gene>